<dbReference type="EMBL" id="JBHMAS010000068">
    <property type="protein sequence ID" value="MFB9783434.1"/>
    <property type="molecule type" value="Genomic_DNA"/>
</dbReference>
<evidence type="ECO:0000313" key="2">
    <source>
        <dbReference type="EMBL" id="MFB9783434.1"/>
    </source>
</evidence>
<dbReference type="InterPro" id="IPR024983">
    <property type="entry name" value="CHAT_dom"/>
</dbReference>
<comment type="caution">
    <text evidence="2">The sequence shown here is derived from an EMBL/GenBank/DDBJ whole genome shotgun (WGS) entry which is preliminary data.</text>
</comment>
<proteinExistence type="predicted"/>
<dbReference type="Proteomes" id="UP001589587">
    <property type="component" value="Unassembled WGS sequence"/>
</dbReference>
<gene>
    <name evidence="2" type="ORF">ACFFQ6_27415</name>
</gene>
<accession>A0ABV5XLT3</accession>
<sequence>MGESAMEKRPTKTEYIISDLDLAYSKGFESQAGHRDHQAAAHAGMTILESADRICRAEMTVEQAIEAATLYGKTEKIAMELNDSTQVLISRTRFAQVLSRAVLPNRDEGKIESSLRLRSIGEDYLKSGDRKSAAIELTNSALQILELHNPTKDQLINAQDSLRRTRSMRTSGSLDFAYSEINLALADRLLAQYAPRNNGRDLFMPIIKSLDRAARIFKKNNAKGYRSIYYQNVVQVFSAWLSLEIELSHSALQATNMPADFIAPNEFFVERGQSARLVSSNPAAFGFQTAPAWIPTQAETVAHALEKIPELEVRISAVEKYLENSSNFNAGVRAKLFELRSILTPLLGLPEPPFDAFDNFWDRGDLERYFLHARDFLTWEQAPNYASDRYATLLVRVLTCVRSFRSSWSEYDIERFLRRNPVALRFAACELGRLESWKEAFELLELSRGLESSRTTTEPEPDNSESSQDGISWIHLTHSPRASYAILCVDGSYFGNEFTHANGKVLAAEFSGFNPKGLLMGQSVGDRSASREAASRIEYILRPIMDWITKQVGRISIIMSGGYFQAFPVWAVGDFGNAILDSTNLVTHAPSRAIARINRENLNENLAKVLVSVQDASAVPGNTSLELSSIEADFISAATPDWITEQFDATSETIKDALESSSLLHFTGHSVSEIDPMESRLLTYGTPLTVREILSANVTADVVILGSCQSALAQNMHLQDEVLSIQTAIYYAGAHYAIGTFWPITDLVGFIFTIRFYGSLADSAVRCRADINDERVLGAWSKSVSWMQSATVEDVNTVLAGHTTRRMKVSAPKENAFQLYDWAAFCVVGGGLPRRLAEIEAARLAVS</sequence>
<dbReference type="RefSeq" id="WP_378376097.1">
    <property type="nucleotide sequence ID" value="NZ_JBHMAS010000068.1"/>
</dbReference>
<reference evidence="2 3" key="1">
    <citation type="submission" date="2024-09" db="EMBL/GenBank/DDBJ databases">
        <authorList>
            <person name="Sun Q."/>
            <person name="Mori K."/>
        </authorList>
    </citation>
    <scope>NUCLEOTIDE SEQUENCE [LARGE SCALE GENOMIC DNA]</scope>
    <source>
        <strain evidence="2 3">JCM 11411</strain>
    </source>
</reference>
<dbReference type="Pfam" id="PF12770">
    <property type="entry name" value="CHAT"/>
    <property type="match status" value="1"/>
</dbReference>
<name>A0ABV5XLT3_9NOCA</name>
<keyword evidence="3" id="KW-1185">Reference proteome</keyword>
<feature type="domain" description="CHAT" evidence="1">
    <location>
        <begin position="543"/>
        <end position="829"/>
    </location>
</feature>
<protein>
    <submittedName>
        <fullName evidence="2">CHAT domain-containing protein</fullName>
    </submittedName>
</protein>
<organism evidence="2 3">
    <name type="scientific">Rhodococcus baikonurensis</name>
    <dbReference type="NCBI Taxonomy" id="172041"/>
    <lineage>
        <taxon>Bacteria</taxon>
        <taxon>Bacillati</taxon>
        <taxon>Actinomycetota</taxon>
        <taxon>Actinomycetes</taxon>
        <taxon>Mycobacteriales</taxon>
        <taxon>Nocardiaceae</taxon>
        <taxon>Rhodococcus</taxon>
        <taxon>Rhodococcus erythropolis group</taxon>
    </lineage>
</organism>
<evidence type="ECO:0000313" key="3">
    <source>
        <dbReference type="Proteomes" id="UP001589587"/>
    </source>
</evidence>
<evidence type="ECO:0000259" key="1">
    <source>
        <dbReference type="Pfam" id="PF12770"/>
    </source>
</evidence>